<dbReference type="InterPro" id="IPR050639">
    <property type="entry name" value="SSR_resolvase"/>
</dbReference>
<dbReference type="Gene3D" id="3.40.50.1390">
    <property type="entry name" value="Resolvase, N-terminal catalytic domain"/>
    <property type="match status" value="1"/>
</dbReference>
<evidence type="ECO:0000313" key="4">
    <source>
        <dbReference type="EMBL" id="MQU33203.1"/>
    </source>
</evidence>
<dbReference type="CDD" id="cd00338">
    <property type="entry name" value="Ser_Recombinase"/>
    <property type="match status" value="1"/>
</dbReference>
<dbReference type="PROSITE" id="PS51736">
    <property type="entry name" value="RECOMBINASES_3"/>
    <property type="match status" value="1"/>
</dbReference>
<dbReference type="Pfam" id="PF07508">
    <property type="entry name" value="Recombinase"/>
    <property type="match status" value="1"/>
</dbReference>
<dbReference type="GO" id="GO:0003677">
    <property type="term" value="F:DNA binding"/>
    <property type="evidence" value="ECO:0007669"/>
    <property type="project" value="UniProtKB-KW"/>
</dbReference>
<dbReference type="SUPFAM" id="SSF53041">
    <property type="entry name" value="Resolvase-like"/>
    <property type="match status" value="1"/>
</dbReference>
<dbReference type="AlphaFoldDB" id="A0A7X1YA33"/>
<sequence length="577" mass="67047">MLVFYSKDLSMTVHIYSYKRISSRTQKEGTGIDRQEALIDEYLAHHKLELTREFIDLGISGFRGKNARTGALREFLDLITSGAIKANDVLLVENFDRLTRMNGIDATKLVVDILSAKIIIVTLSDNQTYDYRQEDHSNILFKINFVLSRANEESRIKRNRSLGAWQKKHSEAKSLNKVMTKKLPYWISYNRETESLNLNPSRANEVKKIFKLLELYGCARTAIEINKTETDKKWTLIAIRHLSRAKSVFGCLEIYKTKTANGEGADYEELENYYPAVISKEQFYNIQTKLNVRAETHEKKGREAKGFRNVFKGVIFCEHCNTALHQHFTKRKDKEYMYLLCAKSLVGACPAGRKIFIPYNYILEPFLLYYKNYDLERIIRKTGDIQSIVESRNAYDTEIKDKQKTMDKMIESIESNGGDIPKIILSRIRSIETEIDELSNKRDLADIEVTRMNIYVEAEKAISRDDIDELLSSEEGRIRFNVLLKESQVEIRVLKRFDDSKPFEGQDFKDEHKMSEVIINNKTKGFGINYYFDRKHAILAGGYYYFYTKKYIGTWNSELTLPLGSRADFSSRDDDTQ</sequence>
<accession>A0A7X1YA33</accession>
<organism evidence="4 5">
    <name type="scientific">Pseudomonas helleri</name>
    <dbReference type="NCBI Taxonomy" id="1608996"/>
    <lineage>
        <taxon>Bacteria</taxon>
        <taxon>Pseudomonadati</taxon>
        <taxon>Pseudomonadota</taxon>
        <taxon>Gammaproteobacteria</taxon>
        <taxon>Pseudomonadales</taxon>
        <taxon>Pseudomonadaceae</taxon>
        <taxon>Pseudomonas</taxon>
    </lineage>
</organism>
<reference evidence="4 5" key="1">
    <citation type="submission" date="2019-10" db="EMBL/GenBank/DDBJ databases">
        <title>Evaluation of single-gene subtyping targets for Pseudomonas.</title>
        <authorList>
            <person name="Reichler S.J."/>
            <person name="Orsi R.H."/>
            <person name="Wiedmann M."/>
            <person name="Martin N.H."/>
            <person name="Murphy S.I."/>
        </authorList>
    </citation>
    <scope>NUCLEOTIDE SEQUENCE [LARGE SCALE GENOMIC DNA]</scope>
    <source>
        <strain evidence="4 5">FSL R10-2107</strain>
    </source>
</reference>
<feature type="domain" description="Resolvase/invertase-type recombinase catalytic" evidence="3">
    <location>
        <begin position="14"/>
        <end position="172"/>
    </location>
</feature>
<dbReference type="GO" id="GO:0000150">
    <property type="term" value="F:DNA strand exchange activity"/>
    <property type="evidence" value="ECO:0007669"/>
    <property type="project" value="InterPro"/>
</dbReference>
<proteinExistence type="predicted"/>
<dbReference type="InterPro" id="IPR036162">
    <property type="entry name" value="Resolvase-like_N_sf"/>
</dbReference>
<keyword evidence="5" id="KW-1185">Reference proteome</keyword>
<dbReference type="SMART" id="SM00857">
    <property type="entry name" value="Resolvase"/>
    <property type="match status" value="1"/>
</dbReference>
<dbReference type="InterPro" id="IPR038109">
    <property type="entry name" value="DNA_bind_recomb_sf"/>
</dbReference>
<dbReference type="InterPro" id="IPR011109">
    <property type="entry name" value="DNA_bind_recombinase_dom"/>
</dbReference>
<dbReference type="EMBL" id="WIVX01000097">
    <property type="protein sequence ID" value="MQU33203.1"/>
    <property type="molecule type" value="Genomic_DNA"/>
</dbReference>
<dbReference type="Gene3D" id="3.90.1750.20">
    <property type="entry name" value="Putative Large Serine Recombinase, Chain B, Domain 2"/>
    <property type="match status" value="1"/>
</dbReference>
<dbReference type="Proteomes" id="UP000470186">
    <property type="component" value="Unassembled WGS sequence"/>
</dbReference>
<evidence type="ECO:0000256" key="1">
    <source>
        <dbReference type="ARBA" id="ARBA00023125"/>
    </source>
</evidence>
<name>A0A7X1YA33_9PSED</name>
<evidence type="ECO:0000259" key="3">
    <source>
        <dbReference type="PROSITE" id="PS51736"/>
    </source>
</evidence>
<dbReference type="InterPro" id="IPR006119">
    <property type="entry name" value="Resolv_N"/>
</dbReference>
<evidence type="ECO:0000313" key="5">
    <source>
        <dbReference type="Proteomes" id="UP000470186"/>
    </source>
</evidence>
<dbReference type="Pfam" id="PF00239">
    <property type="entry name" value="Resolvase"/>
    <property type="match status" value="1"/>
</dbReference>
<comment type="caution">
    <text evidence="4">The sequence shown here is derived from an EMBL/GenBank/DDBJ whole genome shotgun (WGS) entry which is preliminary data.</text>
</comment>
<dbReference type="PANTHER" id="PTHR30461">
    <property type="entry name" value="DNA-INVERTASE FROM LAMBDOID PROPHAGE"/>
    <property type="match status" value="1"/>
</dbReference>
<gene>
    <name evidence="4" type="ORF">GHO30_17735</name>
</gene>
<dbReference type="PANTHER" id="PTHR30461:SF2">
    <property type="entry name" value="SERINE RECOMBINASE PINE-RELATED"/>
    <property type="match status" value="1"/>
</dbReference>
<protein>
    <recommendedName>
        <fullName evidence="3">Resolvase/invertase-type recombinase catalytic domain-containing protein</fullName>
    </recommendedName>
</protein>
<evidence type="ECO:0000256" key="2">
    <source>
        <dbReference type="ARBA" id="ARBA00023172"/>
    </source>
</evidence>
<keyword evidence="2" id="KW-0233">DNA recombination</keyword>
<keyword evidence="1" id="KW-0238">DNA-binding</keyword>